<evidence type="ECO:0000313" key="3">
    <source>
        <dbReference type="Proteomes" id="UP001430953"/>
    </source>
</evidence>
<dbReference type="Proteomes" id="UP001430953">
    <property type="component" value="Unassembled WGS sequence"/>
</dbReference>
<keyword evidence="1" id="KW-0472">Membrane</keyword>
<proteinExistence type="predicted"/>
<name>A0AAW2EAZ3_9HYME</name>
<reference evidence="2 3" key="1">
    <citation type="submission" date="2023-03" db="EMBL/GenBank/DDBJ databases">
        <title>High recombination rates correlate with genetic variation in Cardiocondyla obscurior ants.</title>
        <authorList>
            <person name="Errbii M."/>
        </authorList>
    </citation>
    <scope>NUCLEOTIDE SEQUENCE [LARGE SCALE GENOMIC DNA]</scope>
    <source>
        <strain evidence="2">Alpha-2009</strain>
        <tissue evidence="2">Whole body</tissue>
    </source>
</reference>
<keyword evidence="1" id="KW-1133">Transmembrane helix</keyword>
<organism evidence="2 3">
    <name type="scientific">Cardiocondyla obscurior</name>
    <dbReference type="NCBI Taxonomy" id="286306"/>
    <lineage>
        <taxon>Eukaryota</taxon>
        <taxon>Metazoa</taxon>
        <taxon>Ecdysozoa</taxon>
        <taxon>Arthropoda</taxon>
        <taxon>Hexapoda</taxon>
        <taxon>Insecta</taxon>
        <taxon>Pterygota</taxon>
        <taxon>Neoptera</taxon>
        <taxon>Endopterygota</taxon>
        <taxon>Hymenoptera</taxon>
        <taxon>Apocrita</taxon>
        <taxon>Aculeata</taxon>
        <taxon>Formicoidea</taxon>
        <taxon>Formicidae</taxon>
        <taxon>Myrmicinae</taxon>
        <taxon>Cardiocondyla</taxon>
    </lineage>
</organism>
<evidence type="ECO:0000313" key="2">
    <source>
        <dbReference type="EMBL" id="KAL0099464.1"/>
    </source>
</evidence>
<protein>
    <submittedName>
        <fullName evidence="2">Uncharacterized protein</fullName>
    </submittedName>
</protein>
<evidence type="ECO:0000256" key="1">
    <source>
        <dbReference type="SAM" id="Phobius"/>
    </source>
</evidence>
<accession>A0AAW2EAZ3</accession>
<sequence>MRQYANGRSLHINFFFYTSIVRLTIMAIVNFFLSRYSARNYYDSHYEVNMLFPRRPFLRSLRAKTNIRAMDPFPDENFRGWSPSLTINPDDLYYVRERIAATTNSKYSHWLLSWRTSYTIERTSRLSVITLRRR</sequence>
<dbReference type="EMBL" id="JADYXP020000028">
    <property type="protein sequence ID" value="KAL0099464.1"/>
    <property type="molecule type" value="Genomic_DNA"/>
</dbReference>
<comment type="caution">
    <text evidence="2">The sequence shown here is derived from an EMBL/GenBank/DDBJ whole genome shotgun (WGS) entry which is preliminary data.</text>
</comment>
<feature type="transmembrane region" description="Helical" evidence="1">
    <location>
        <begin position="12"/>
        <end position="33"/>
    </location>
</feature>
<keyword evidence="3" id="KW-1185">Reference proteome</keyword>
<gene>
    <name evidence="2" type="ORF">PUN28_020172</name>
</gene>
<dbReference type="AlphaFoldDB" id="A0AAW2EAZ3"/>
<keyword evidence="1" id="KW-0812">Transmembrane</keyword>